<name>A0A6J5LV65_9CAUD</name>
<gene>
    <name evidence="1" type="ORF">UFOVP325_61</name>
    <name evidence="2" type="ORF">UFOVP430_56</name>
</gene>
<evidence type="ECO:0000313" key="2">
    <source>
        <dbReference type="EMBL" id="CAB4147952.1"/>
    </source>
</evidence>
<protein>
    <submittedName>
        <fullName evidence="1">Uncharacterized protein</fullName>
    </submittedName>
</protein>
<dbReference type="EMBL" id="LR796338">
    <property type="protein sequence ID" value="CAB4137672.1"/>
    <property type="molecule type" value="Genomic_DNA"/>
</dbReference>
<organism evidence="1">
    <name type="scientific">uncultured Caudovirales phage</name>
    <dbReference type="NCBI Taxonomy" id="2100421"/>
    <lineage>
        <taxon>Viruses</taxon>
        <taxon>Duplodnaviria</taxon>
        <taxon>Heunggongvirae</taxon>
        <taxon>Uroviricota</taxon>
        <taxon>Caudoviricetes</taxon>
        <taxon>Peduoviridae</taxon>
        <taxon>Maltschvirus</taxon>
        <taxon>Maltschvirus maltsch</taxon>
    </lineage>
</organism>
<proteinExistence type="predicted"/>
<accession>A0A6J5LV65</accession>
<evidence type="ECO:0000313" key="1">
    <source>
        <dbReference type="EMBL" id="CAB4137672.1"/>
    </source>
</evidence>
<dbReference type="EMBL" id="LR796481">
    <property type="protein sequence ID" value="CAB4147952.1"/>
    <property type="molecule type" value="Genomic_DNA"/>
</dbReference>
<reference evidence="1" key="1">
    <citation type="submission" date="2020-04" db="EMBL/GenBank/DDBJ databases">
        <authorList>
            <person name="Chiriac C."/>
            <person name="Salcher M."/>
            <person name="Ghai R."/>
            <person name="Kavagutti S V."/>
        </authorList>
    </citation>
    <scope>NUCLEOTIDE SEQUENCE</scope>
</reference>
<sequence length="70" mass="7698">MSYDIGGGYDGWKTATPWDDEVAMTVSFHCSKCEEYNEDVDTVGSSGSDEVFVECEECGAENSVDVGRDW</sequence>